<dbReference type="EMBL" id="GBXM01035373">
    <property type="protein sequence ID" value="JAH73204.1"/>
    <property type="molecule type" value="Transcribed_RNA"/>
</dbReference>
<name>A0A0E9V501_ANGAN</name>
<evidence type="ECO:0000313" key="1">
    <source>
        <dbReference type="EMBL" id="JAH73204.1"/>
    </source>
</evidence>
<dbReference type="AlphaFoldDB" id="A0A0E9V501"/>
<reference evidence="1" key="2">
    <citation type="journal article" date="2015" name="Fish Shellfish Immunol.">
        <title>Early steps in the European eel (Anguilla anguilla)-Vibrio vulnificus interaction in the gills: Role of the RtxA13 toxin.</title>
        <authorList>
            <person name="Callol A."/>
            <person name="Pajuelo D."/>
            <person name="Ebbesson L."/>
            <person name="Teles M."/>
            <person name="MacKenzie S."/>
            <person name="Amaro C."/>
        </authorList>
    </citation>
    <scope>NUCLEOTIDE SEQUENCE</scope>
</reference>
<organism evidence="1">
    <name type="scientific">Anguilla anguilla</name>
    <name type="common">European freshwater eel</name>
    <name type="synonym">Muraena anguilla</name>
    <dbReference type="NCBI Taxonomy" id="7936"/>
    <lineage>
        <taxon>Eukaryota</taxon>
        <taxon>Metazoa</taxon>
        <taxon>Chordata</taxon>
        <taxon>Craniata</taxon>
        <taxon>Vertebrata</taxon>
        <taxon>Euteleostomi</taxon>
        <taxon>Actinopterygii</taxon>
        <taxon>Neopterygii</taxon>
        <taxon>Teleostei</taxon>
        <taxon>Anguilliformes</taxon>
        <taxon>Anguillidae</taxon>
        <taxon>Anguilla</taxon>
    </lineage>
</organism>
<accession>A0A0E9V501</accession>
<proteinExistence type="predicted"/>
<reference evidence="1" key="1">
    <citation type="submission" date="2014-11" db="EMBL/GenBank/DDBJ databases">
        <authorList>
            <person name="Amaro Gonzalez C."/>
        </authorList>
    </citation>
    <scope>NUCLEOTIDE SEQUENCE</scope>
</reference>
<sequence length="21" mass="2353">MNWSGGVTGYIDKAMLIRLKV</sequence>
<protein>
    <submittedName>
        <fullName evidence="1">Uncharacterized protein</fullName>
    </submittedName>
</protein>